<keyword evidence="6" id="KW-1185">Reference proteome</keyword>
<dbReference type="Pfam" id="PF14432">
    <property type="entry name" value="DYW_deaminase"/>
    <property type="match status" value="1"/>
</dbReference>
<feature type="repeat" description="PPR" evidence="3">
    <location>
        <begin position="66"/>
        <end position="100"/>
    </location>
</feature>
<feature type="domain" description="DYW" evidence="4">
    <location>
        <begin position="279"/>
        <end position="353"/>
    </location>
</feature>
<dbReference type="InterPro" id="IPR011990">
    <property type="entry name" value="TPR-like_helical_dom_sf"/>
</dbReference>
<dbReference type="AlphaFoldDB" id="A0A5N5HNY6"/>
<evidence type="ECO:0000259" key="4">
    <source>
        <dbReference type="Pfam" id="PF14432"/>
    </source>
</evidence>
<dbReference type="GO" id="GO:0008270">
    <property type="term" value="F:zinc ion binding"/>
    <property type="evidence" value="ECO:0007669"/>
    <property type="project" value="InterPro"/>
</dbReference>
<dbReference type="PROSITE" id="PS51375">
    <property type="entry name" value="PPR"/>
    <property type="match status" value="2"/>
</dbReference>
<feature type="repeat" description="PPR" evidence="3">
    <location>
        <begin position="1"/>
        <end position="34"/>
    </location>
</feature>
<dbReference type="EMBL" id="SMOL01000160">
    <property type="protein sequence ID" value="KAB2625004.1"/>
    <property type="molecule type" value="Genomic_DNA"/>
</dbReference>
<evidence type="ECO:0000256" key="1">
    <source>
        <dbReference type="ARBA" id="ARBA00006643"/>
    </source>
</evidence>
<dbReference type="NCBIfam" id="TIGR00756">
    <property type="entry name" value="PPR"/>
    <property type="match status" value="1"/>
</dbReference>
<accession>A0A5N5HNY6</accession>
<comment type="similarity">
    <text evidence="1">Belongs to the PPR family. PCMP-H subfamily.</text>
</comment>
<dbReference type="InterPro" id="IPR032867">
    <property type="entry name" value="DYW_dom"/>
</dbReference>
<dbReference type="GO" id="GO:0009451">
    <property type="term" value="P:RNA modification"/>
    <property type="evidence" value="ECO:0007669"/>
    <property type="project" value="InterPro"/>
</dbReference>
<evidence type="ECO:0000313" key="6">
    <source>
        <dbReference type="Proteomes" id="UP000327157"/>
    </source>
</evidence>
<evidence type="ECO:0000313" key="5">
    <source>
        <dbReference type="EMBL" id="KAB2625004.1"/>
    </source>
</evidence>
<dbReference type="Proteomes" id="UP000327157">
    <property type="component" value="Chromosome 16"/>
</dbReference>
<dbReference type="Gene3D" id="1.25.40.10">
    <property type="entry name" value="Tetratricopeptide repeat domain"/>
    <property type="match status" value="2"/>
</dbReference>
<dbReference type="PANTHER" id="PTHR47926">
    <property type="entry name" value="PENTATRICOPEPTIDE REPEAT-CONTAINING PROTEIN"/>
    <property type="match status" value="1"/>
</dbReference>
<name>A0A5N5HNY6_9ROSA</name>
<dbReference type="OrthoDB" id="1932464at2759"/>
<keyword evidence="2" id="KW-0677">Repeat</keyword>
<sequence>MVVWTGMVACYAENSCSEEALKLFSRMRVTAFRPNNYSFTALLDMCTKFGDIQEARQVFQVIPKNDAVAWSLMVSRFAQSDRCKEALDLFCWMRPAFVVPNHFTYASLCNYGAFSFQEANPLPCNRGDGEKALMLFQDILRCQVEATEVTYSSALRASSGLAALEPGVQIHSVTVKTIYDKDTSGETSHLGKAAKLIQEIPCEPSIIVWRALLGACVLHNDIELGRTAAKHVLEMDPQDEATHVLLSNIYATVKRWNNVAYVIKNMKRKGVKKEPGLRHIPNCNAILLDVADDEKKCLLWVHSERFALAFGLDRGPSASPIRIIKSLRIFMDCDATVKLISKVVQRDITVRDIN</sequence>
<dbReference type="InterPro" id="IPR046848">
    <property type="entry name" value="E_motif"/>
</dbReference>
<reference evidence="6" key="2">
    <citation type="submission" date="2019-10" db="EMBL/GenBank/DDBJ databases">
        <title>A de novo genome assembly of a pear dwarfing rootstock.</title>
        <authorList>
            <person name="Wang F."/>
            <person name="Wang J."/>
            <person name="Li S."/>
            <person name="Zhang Y."/>
            <person name="Fang M."/>
            <person name="Ma L."/>
            <person name="Zhao Y."/>
            <person name="Jiang S."/>
        </authorList>
    </citation>
    <scope>NUCLEOTIDE SEQUENCE [LARGE SCALE GENOMIC DNA]</scope>
</reference>
<evidence type="ECO:0000256" key="3">
    <source>
        <dbReference type="PROSITE-ProRule" id="PRU00708"/>
    </source>
</evidence>
<protein>
    <recommendedName>
        <fullName evidence="4">DYW domain-containing protein</fullName>
    </recommendedName>
</protein>
<dbReference type="GO" id="GO:0003723">
    <property type="term" value="F:RNA binding"/>
    <property type="evidence" value="ECO:0007669"/>
    <property type="project" value="InterPro"/>
</dbReference>
<dbReference type="Pfam" id="PF01535">
    <property type="entry name" value="PPR"/>
    <property type="match status" value="1"/>
</dbReference>
<proteinExistence type="inferred from homology"/>
<gene>
    <name evidence="5" type="ORF">D8674_016664</name>
</gene>
<reference evidence="5 6" key="1">
    <citation type="submission" date="2019-09" db="EMBL/GenBank/DDBJ databases">
        <authorList>
            <person name="Ou C."/>
        </authorList>
    </citation>
    <scope>NUCLEOTIDE SEQUENCE [LARGE SCALE GENOMIC DNA]</scope>
    <source>
        <strain evidence="5">S2</strain>
        <tissue evidence="5">Leaf</tissue>
    </source>
</reference>
<evidence type="ECO:0000256" key="2">
    <source>
        <dbReference type="ARBA" id="ARBA00022737"/>
    </source>
</evidence>
<dbReference type="Pfam" id="PF13041">
    <property type="entry name" value="PPR_2"/>
    <property type="match status" value="1"/>
</dbReference>
<dbReference type="InterPro" id="IPR046960">
    <property type="entry name" value="PPR_At4g14850-like_plant"/>
</dbReference>
<dbReference type="InterPro" id="IPR002885">
    <property type="entry name" value="PPR_rpt"/>
</dbReference>
<dbReference type="Pfam" id="PF20431">
    <property type="entry name" value="E_motif"/>
    <property type="match status" value="1"/>
</dbReference>
<comment type="caution">
    <text evidence="5">The sequence shown here is derived from an EMBL/GenBank/DDBJ whole genome shotgun (WGS) entry which is preliminary data.</text>
</comment>
<organism evidence="5 6">
    <name type="scientific">Pyrus ussuriensis x Pyrus communis</name>
    <dbReference type="NCBI Taxonomy" id="2448454"/>
    <lineage>
        <taxon>Eukaryota</taxon>
        <taxon>Viridiplantae</taxon>
        <taxon>Streptophyta</taxon>
        <taxon>Embryophyta</taxon>
        <taxon>Tracheophyta</taxon>
        <taxon>Spermatophyta</taxon>
        <taxon>Magnoliopsida</taxon>
        <taxon>eudicotyledons</taxon>
        <taxon>Gunneridae</taxon>
        <taxon>Pentapetalae</taxon>
        <taxon>rosids</taxon>
        <taxon>fabids</taxon>
        <taxon>Rosales</taxon>
        <taxon>Rosaceae</taxon>
        <taxon>Amygdaloideae</taxon>
        <taxon>Maleae</taxon>
        <taxon>Pyrus</taxon>
    </lineage>
</organism>
<reference evidence="5 6" key="3">
    <citation type="submission" date="2019-11" db="EMBL/GenBank/DDBJ databases">
        <title>A de novo genome assembly of a pear dwarfing rootstock.</title>
        <authorList>
            <person name="Wang F."/>
            <person name="Wang J."/>
            <person name="Li S."/>
            <person name="Zhang Y."/>
            <person name="Fang M."/>
            <person name="Ma L."/>
            <person name="Zhao Y."/>
            <person name="Jiang S."/>
        </authorList>
    </citation>
    <scope>NUCLEOTIDE SEQUENCE [LARGE SCALE GENOMIC DNA]</scope>
    <source>
        <strain evidence="5">S2</strain>
        <tissue evidence="5">Leaf</tissue>
    </source>
</reference>